<dbReference type="EMBL" id="JBHSQH010000001">
    <property type="protein sequence ID" value="MFC5969911.1"/>
    <property type="molecule type" value="Genomic_DNA"/>
</dbReference>
<name>A0ABD5RH51_9EURY</name>
<dbReference type="InterPro" id="IPR008551">
    <property type="entry name" value="TANGO2"/>
</dbReference>
<protein>
    <submittedName>
        <fullName evidence="2">NRDE family protein</fullName>
    </submittedName>
</protein>
<organism evidence="2 3">
    <name type="scientific">Halomarina salina</name>
    <dbReference type="NCBI Taxonomy" id="1872699"/>
    <lineage>
        <taxon>Archaea</taxon>
        <taxon>Methanobacteriati</taxon>
        <taxon>Methanobacteriota</taxon>
        <taxon>Stenosarchaea group</taxon>
        <taxon>Halobacteria</taxon>
        <taxon>Halobacteriales</taxon>
        <taxon>Natronomonadaceae</taxon>
        <taxon>Halomarina</taxon>
    </lineage>
</organism>
<feature type="region of interest" description="Disordered" evidence="1">
    <location>
        <begin position="25"/>
        <end position="49"/>
    </location>
</feature>
<dbReference type="Gene3D" id="3.60.60.10">
    <property type="entry name" value="Penicillin V Acylase, Chain A"/>
    <property type="match status" value="1"/>
</dbReference>
<dbReference type="AlphaFoldDB" id="A0ABD5RH51"/>
<evidence type="ECO:0000256" key="1">
    <source>
        <dbReference type="SAM" id="MobiDB-lite"/>
    </source>
</evidence>
<proteinExistence type="predicted"/>
<gene>
    <name evidence="2" type="ORF">ACFPYI_01070</name>
</gene>
<keyword evidence="3" id="KW-1185">Reference proteome</keyword>
<sequence length="264" mass="29099">MCTLTLAWQTFDSHPLVVAANRDEAYARDSSPPRSMELPSGRRAVAPRDEEAGGTWMGYNEDGVFVAITNRWVQLPEGERSRGRLVLDALDSPSAADAARTVERELDEHRYEGFYLLLADAEDCLLVTDEGADSTTRFEPGVHVVMNVGYDTSYFVPEFRPRPAERQAANGRRLVEYLQPDPDERAGDWRERAAGALGDHEFGVCIHGGQPVENDGDSNPDRAPEGFGTKSSSLVTLDEDGDGEFWYADGPPCETEYEHVGASV</sequence>
<comment type="caution">
    <text evidence="2">The sequence shown here is derived from an EMBL/GenBank/DDBJ whole genome shotgun (WGS) entry which is preliminary data.</text>
</comment>
<feature type="region of interest" description="Disordered" evidence="1">
    <location>
        <begin position="208"/>
        <end position="235"/>
    </location>
</feature>
<dbReference type="PANTHER" id="PTHR17985">
    <property type="entry name" value="SER/THR-RICH PROTEIN T10 IN DGCR REGION"/>
    <property type="match status" value="1"/>
</dbReference>
<dbReference type="RefSeq" id="WP_247418300.1">
    <property type="nucleotide sequence ID" value="NZ_JALLGW010000001.1"/>
</dbReference>
<accession>A0ABD5RH51</accession>
<reference evidence="2 3" key="1">
    <citation type="journal article" date="2019" name="Int. J. Syst. Evol. Microbiol.">
        <title>The Global Catalogue of Microorganisms (GCM) 10K type strain sequencing project: providing services to taxonomists for standard genome sequencing and annotation.</title>
        <authorList>
            <consortium name="The Broad Institute Genomics Platform"/>
            <consortium name="The Broad Institute Genome Sequencing Center for Infectious Disease"/>
            <person name="Wu L."/>
            <person name="Ma J."/>
        </authorList>
    </citation>
    <scope>NUCLEOTIDE SEQUENCE [LARGE SCALE GENOMIC DNA]</scope>
    <source>
        <strain evidence="2 3">CGMCC 1.12543</strain>
    </source>
</reference>
<evidence type="ECO:0000313" key="3">
    <source>
        <dbReference type="Proteomes" id="UP001596099"/>
    </source>
</evidence>
<dbReference type="PANTHER" id="PTHR17985:SF8">
    <property type="entry name" value="TRANSPORT AND GOLGI ORGANIZATION PROTEIN 2 HOMOLOG"/>
    <property type="match status" value="1"/>
</dbReference>
<dbReference type="Proteomes" id="UP001596099">
    <property type="component" value="Unassembled WGS sequence"/>
</dbReference>
<dbReference type="Pfam" id="PF05742">
    <property type="entry name" value="TANGO2"/>
    <property type="match status" value="1"/>
</dbReference>
<evidence type="ECO:0000313" key="2">
    <source>
        <dbReference type="EMBL" id="MFC5969911.1"/>
    </source>
</evidence>